<dbReference type="AlphaFoldDB" id="A0A7R9L7R7"/>
<accession>A0A7R9L7R7</accession>
<name>A0A7R9L7R7_9ACAR</name>
<keyword evidence="2" id="KW-1185">Reference proteome</keyword>
<dbReference type="Gene3D" id="3.90.870.10">
    <property type="entry name" value="DHBP synthase"/>
    <property type="match status" value="1"/>
</dbReference>
<sequence length="73" mass="8035">MARMIRDGSGIVCLTITDDLADHLELPPMVQDNSSQFKTAFTITIEAAQGAFLQKTVPLLFMLQLKQVLSQAI</sequence>
<dbReference type="OrthoDB" id="2913at2759"/>
<dbReference type="Pfam" id="PF00926">
    <property type="entry name" value="DHBP_synthase"/>
    <property type="match status" value="1"/>
</dbReference>
<proteinExistence type="predicted"/>
<dbReference type="EMBL" id="OC914835">
    <property type="protein sequence ID" value="CAD7636568.1"/>
    <property type="molecule type" value="Genomic_DNA"/>
</dbReference>
<evidence type="ECO:0008006" key="3">
    <source>
        <dbReference type="Google" id="ProtNLM"/>
    </source>
</evidence>
<dbReference type="Proteomes" id="UP000728032">
    <property type="component" value="Unassembled WGS sequence"/>
</dbReference>
<evidence type="ECO:0000313" key="2">
    <source>
        <dbReference type="Proteomes" id="UP000728032"/>
    </source>
</evidence>
<evidence type="ECO:0000313" key="1">
    <source>
        <dbReference type="EMBL" id="CAD7636568.1"/>
    </source>
</evidence>
<dbReference type="InterPro" id="IPR017945">
    <property type="entry name" value="DHBP_synth_RibB-like_a/b_dom"/>
</dbReference>
<protein>
    <recommendedName>
        <fullName evidence="3">3,4-dihydroxy-2-butanone-4-phosphate synthase</fullName>
    </recommendedName>
</protein>
<dbReference type="UniPathway" id="UPA00275"/>
<dbReference type="GO" id="GO:0009231">
    <property type="term" value="P:riboflavin biosynthetic process"/>
    <property type="evidence" value="ECO:0007669"/>
    <property type="project" value="UniProtKB-UniPathway"/>
</dbReference>
<dbReference type="SUPFAM" id="SSF55821">
    <property type="entry name" value="YrdC/RibB"/>
    <property type="match status" value="1"/>
</dbReference>
<dbReference type="GO" id="GO:0008686">
    <property type="term" value="F:3,4-dihydroxy-2-butanone-4-phosphate synthase activity"/>
    <property type="evidence" value="ECO:0007669"/>
    <property type="project" value="InterPro"/>
</dbReference>
<organism evidence="1">
    <name type="scientific">Oppiella nova</name>
    <dbReference type="NCBI Taxonomy" id="334625"/>
    <lineage>
        <taxon>Eukaryota</taxon>
        <taxon>Metazoa</taxon>
        <taxon>Ecdysozoa</taxon>
        <taxon>Arthropoda</taxon>
        <taxon>Chelicerata</taxon>
        <taxon>Arachnida</taxon>
        <taxon>Acari</taxon>
        <taxon>Acariformes</taxon>
        <taxon>Sarcoptiformes</taxon>
        <taxon>Oribatida</taxon>
        <taxon>Brachypylina</taxon>
        <taxon>Oppioidea</taxon>
        <taxon>Oppiidae</taxon>
        <taxon>Oppiella</taxon>
    </lineage>
</organism>
<reference evidence="1" key="1">
    <citation type="submission" date="2020-11" db="EMBL/GenBank/DDBJ databases">
        <authorList>
            <person name="Tran Van P."/>
        </authorList>
    </citation>
    <scope>NUCLEOTIDE SEQUENCE</scope>
</reference>
<dbReference type="EMBL" id="CAJPVJ010000010">
    <property type="protein sequence ID" value="CAG2157719.1"/>
    <property type="molecule type" value="Genomic_DNA"/>
</dbReference>
<gene>
    <name evidence="1" type="ORF">ONB1V03_LOCUS271</name>
</gene>
<dbReference type="InterPro" id="IPR000422">
    <property type="entry name" value="DHBP_synthase_RibB"/>
</dbReference>